<gene>
    <name evidence="2" type="ORF">C8J26_2822</name>
</gene>
<organism evidence="2 3">
    <name type="scientific">Sphingomonas aurantiaca</name>
    <dbReference type="NCBI Taxonomy" id="185949"/>
    <lineage>
        <taxon>Bacteria</taxon>
        <taxon>Pseudomonadati</taxon>
        <taxon>Pseudomonadota</taxon>
        <taxon>Alphaproteobacteria</taxon>
        <taxon>Sphingomonadales</taxon>
        <taxon>Sphingomonadaceae</taxon>
        <taxon>Sphingomonas</taxon>
    </lineage>
</organism>
<feature type="signal peptide" evidence="1">
    <location>
        <begin position="1"/>
        <end position="26"/>
    </location>
</feature>
<comment type="caution">
    <text evidence="2">The sequence shown here is derived from an EMBL/GenBank/DDBJ whole genome shotgun (WGS) entry which is preliminary data.</text>
</comment>
<sequence>MKHAPSPRLAPFAAVLVALATAACSADTNSYPSLGLRPVEKLGFAEPEVKTAVAAPDPALDKDIAAITGKLAAISTGFARDAGKAETLAQSARGAAVGSDAWIAAQSALAGLDDWRAQSSSLVTDIEARATDRAAKLQPDYPALAAIRAKAQAETDRQTATIARIQASMPSA</sequence>
<dbReference type="EMBL" id="QAOG01000004">
    <property type="protein sequence ID" value="PTQ59965.1"/>
    <property type="molecule type" value="Genomic_DNA"/>
</dbReference>
<name>A0A2T5GKW6_9SPHN</name>
<accession>A0A2T5GKW6</accession>
<protein>
    <recommendedName>
        <fullName evidence="4">DUF4142 domain-containing protein</fullName>
    </recommendedName>
</protein>
<dbReference type="PROSITE" id="PS51257">
    <property type="entry name" value="PROKAR_LIPOPROTEIN"/>
    <property type="match status" value="1"/>
</dbReference>
<feature type="chain" id="PRO_5015518911" description="DUF4142 domain-containing protein" evidence="1">
    <location>
        <begin position="27"/>
        <end position="172"/>
    </location>
</feature>
<dbReference type="AlphaFoldDB" id="A0A2T5GKW6"/>
<proteinExistence type="predicted"/>
<evidence type="ECO:0000256" key="1">
    <source>
        <dbReference type="SAM" id="SignalP"/>
    </source>
</evidence>
<keyword evidence="1" id="KW-0732">Signal</keyword>
<evidence type="ECO:0008006" key="4">
    <source>
        <dbReference type="Google" id="ProtNLM"/>
    </source>
</evidence>
<dbReference type="Proteomes" id="UP000244189">
    <property type="component" value="Unassembled WGS sequence"/>
</dbReference>
<reference evidence="2 3" key="1">
    <citation type="submission" date="2018-04" db="EMBL/GenBank/DDBJ databases">
        <title>Genomic Encyclopedia of Type Strains, Phase III (KMG-III): the genomes of soil and plant-associated and newly described type strains.</title>
        <authorList>
            <person name="Whitman W."/>
        </authorList>
    </citation>
    <scope>NUCLEOTIDE SEQUENCE [LARGE SCALE GENOMIC DNA]</scope>
    <source>
        <strain evidence="2 3">MA101b</strain>
    </source>
</reference>
<evidence type="ECO:0000313" key="2">
    <source>
        <dbReference type="EMBL" id="PTQ59965.1"/>
    </source>
</evidence>
<evidence type="ECO:0000313" key="3">
    <source>
        <dbReference type="Proteomes" id="UP000244189"/>
    </source>
</evidence>
<keyword evidence="3" id="KW-1185">Reference proteome</keyword>
<dbReference type="RefSeq" id="WP_107958797.1">
    <property type="nucleotide sequence ID" value="NZ_QAOG01000004.1"/>
</dbReference>